<reference evidence="3" key="1">
    <citation type="submission" date="2015-01" db="EMBL/GenBank/DDBJ databases">
        <authorList>
            <person name="Aksoy S."/>
            <person name="Warren W."/>
            <person name="Wilson R.K."/>
        </authorList>
    </citation>
    <scope>NUCLEOTIDE SEQUENCE [LARGE SCALE GENOMIC DNA]</scope>
    <source>
        <strain evidence="3">IAEA</strain>
    </source>
</reference>
<feature type="transmembrane region" description="Helical" evidence="1">
    <location>
        <begin position="36"/>
        <end position="56"/>
    </location>
</feature>
<dbReference type="EMBL" id="JXJN01007190">
    <property type="status" value="NOT_ANNOTATED_CDS"/>
    <property type="molecule type" value="Genomic_DNA"/>
</dbReference>
<protein>
    <submittedName>
        <fullName evidence="2">Uncharacterized protein</fullName>
    </submittedName>
</protein>
<dbReference type="AlphaFoldDB" id="A0A1B0B1K2"/>
<name>A0A1B0B1K2_9MUSC</name>
<keyword evidence="1" id="KW-0472">Membrane</keyword>
<evidence type="ECO:0000256" key="1">
    <source>
        <dbReference type="SAM" id="Phobius"/>
    </source>
</evidence>
<reference evidence="2" key="2">
    <citation type="submission" date="2020-05" db="UniProtKB">
        <authorList>
            <consortium name="EnsemblMetazoa"/>
        </authorList>
    </citation>
    <scope>IDENTIFICATION</scope>
    <source>
        <strain evidence="2">IAEA</strain>
    </source>
</reference>
<accession>A0A1B0B1K2</accession>
<keyword evidence="1" id="KW-1133">Transmembrane helix</keyword>
<organism evidence="2 3">
    <name type="scientific">Glossina palpalis gambiensis</name>
    <dbReference type="NCBI Taxonomy" id="67801"/>
    <lineage>
        <taxon>Eukaryota</taxon>
        <taxon>Metazoa</taxon>
        <taxon>Ecdysozoa</taxon>
        <taxon>Arthropoda</taxon>
        <taxon>Hexapoda</taxon>
        <taxon>Insecta</taxon>
        <taxon>Pterygota</taxon>
        <taxon>Neoptera</taxon>
        <taxon>Endopterygota</taxon>
        <taxon>Diptera</taxon>
        <taxon>Brachycera</taxon>
        <taxon>Muscomorpha</taxon>
        <taxon>Hippoboscoidea</taxon>
        <taxon>Glossinidae</taxon>
        <taxon>Glossina</taxon>
    </lineage>
</organism>
<keyword evidence="3" id="KW-1185">Reference proteome</keyword>
<dbReference type="EnsemblMetazoa" id="GPPI015831-RA">
    <property type="protein sequence ID" value="GPPI015831-PA"/>
    <property type="gene ID" value="GPPI015831"/>
</dbReference>
<dbReference type="Proteomes" id="UP000092460">
    <property type="component" value="Unassembled WGS sequence"/>
</dbReference>
<feature type="transmembrane region" description="Helical" evidence="1">
    <location>
        <begin position="6"/>
        <end position="29"/>
    </location>
</feature>
<sequence length="471" mass="50425">MGPFQIFGKTIHHLCDAVIGLLVSLLFFLAKEFFKFCLVLFLAYTIASAIFCTWSGPAYGSNLVQRYGQKNAYFSDGPTNNSRLSAGNLEGSFSKYPFIVEIPSKSYADNSGQSKAPSGSRKHHGRVGDCGGACQVSEAKRPAFANLKLLSSLGCVSSLASADCLGCLGLGGCALLKRAVSSGVFWVTGRLGDCIGASQVSEATRRFGVPFRFSSLGCVSNLDSADFLAYFGLGIDLFVSPSPSSYFCLCADTFSSWALKGVWGTGRACADFLRYPRLPVVPYSSTPLVAVLGATKSGGTKKYLLEYDEDTRTTMGNVVPTAKLRILILRRGGERCFFEVSGDGEWFSDFVPSDFLAAARFFSPKLRPVTLSFGVLADVALSSCVSADINLSTPYGSTTYGVDWFCKVDVSLLRGVDLLGHAKVNIDTSLSSKGDLSRGFLGVRDTGTPIDGADGFQVSEATRRTFGVPFR</sequence>
<dbReference type="VEuPathDB" id="VectorBase:GPPI015831"/>
<evidence type="ECO:0000313" key="2">
    <source>
        <dbReference type="EnsemblMetazoa" id="GPPI015831-PA"/>
    </source>
</evidence>
<proteinExistence type="predicted"/>
<evidence type="ECO:0000313" key="3">
    <source>
        <dbReference type="Proteomes" id="UP000092460"/>
    </source>
</evidence>
<keyword evidence="1" id="KW-0812">Transmembrane</keyword>